<protein>
    <submittedName>
        <fullName evidence="1">Uncharacterized protein</fullName>
    </submittedName>
</protein>
<keyword evidence="2" id="KW-1185">Reference proteome</keyword>
<proteinExistence type="predicted"/>
<name>A0A212C5M5_CEREH</name>
<dbReference type="Proteomes" id="UP000242450">
    <property type="component" value="Chromosome 28"/>
</dbReference>
<gene>
    <name evidence="1" type="ORF">Celaphus_00018748</name>
</gene>
<sequence length="175" mass="20015">MRAQASSGLEHFCSRGKAVQCFQVWTRSSPAGLCLQAHGQCVGSVSPEKEDCPDAEDASRHFTVRTPSEKWLAMKVLESYLDKLDNEKDLIQNDLAALYCFHSKHFQFPKNDILVVLFIQVRNFLIWDQQHLLMLPQCHCDLQGDPGRKQGCTNKDKDKAKVETWRFTYPPEAET</sequence>
<organism evidence="1 2">
    <name type="scientific">Cervus elaphus hippelaphus</name>
    <name type="common">European red deer</name>
    <dbReference type="NCBI Taxonomy" id="46360"/>
    <lineage>
        <taxon>Eukaryota</taxon>
        <taxon>Metazoa</taxon>
        <taxon>Chordata</taxon>
        <taxon>Craniata</taxon>
        <taxon>Vertebrata</taxon>
        <taxon>Euteleostomi</taxon>
        <taxon>Mammalia</taxon>
        <taxon>Eutheria</taxon>
        <taxon>Laurasiatheria</taxon>
        <taxon>Artiodactyla</taxon>
        <taxon>Ruminantia</taxon>
        <taxon>Pecora</taxon>
        <taxon>Cervidae</taxon>
        <taxon>Cervinae</taxon>
        <taxon>Cervus</taxon>
    </lineage>
</organism>
<dbReference type="AlphaFoldDB" id="A0A212C5M5"/>
<reference evidence="1 2" key="1">
    <citation type="journal article" date="2018" name="Mol. Genet. Genomics">
        <title>The red deer Cervus elaphus genome CerEla1.0: sequencing, annotating, genes, and chromosomes.</title>
        <authorList>
            <person name="Bana N.A."/>
            <person name="Nyiri A."/>
            <person name="Nagy J."/>
            <person name="Frank K."/>
            <person name="Nagy T."/>
            <person name="Steger V."/>
            <person name="Schiller M."/>
            <person name="Lakatos P."/>
            <person name="Sugar L."/>
            <person name="Horn P."/>
            <person name="Barta E."/>
            <person name="Orosz L."/>
        </authorList>
    </citation>
    <scope>NUCLEOTIDE SEQUENCE [LARGE SCALE GENOMIC DNA]</scope>
    <source>
        <strain evidence="1">Hungarian</strain>
    </source>
</reference>
<comment type="caution">
    <text evidence="1">The sequence shown here is derived from an EMBL/GenBank/DDBJ whole genome shotgun (WGS) entry which is preliminary data.</text>
</comment>
<evidence type="ECO:0000313" key="2">
    <source>
        <dbReference type="Proteomes" id="UP000242450"/>
    </source>
</evidence>
<accession>A0A212C5M5</accession>
<dbReference type="EMBL" id="MKHE01000028">
    <property type="protein sequence ID" value="OWK01287.1"/>
    <property type="molecule type" value="Genomic_DNA"/>
</dbReference>
<evidence type="ECO:0000313" key="1">
    <source>
        <dbReference type="EMBL" id="OWK01287.1"/>
    </source>
</evidence>